<evidence type="ECO:0000313" key="9">
    <source>
        <dbReference type="EMBL" id="WEG72842.1"/>
    </source>
</evidence>
<dbReference type="InterPro" id="IPR002772">
    <property type="entry name" value="Glyco_hydro_3_C"/>
</dbReference>
<sequence>MEISQLKELLNKLSLEEKIGQLIQLSGEFFSEDQAMLVGPQQKLGINQEMIGLSGSVLNVTGAKKVREIQTNYLNNVDHGIPLLFMSDIIYGYRTVYPIPLGFSTTWDPELIEKGYEIMADEAVAGGAHVTFAPMVDLVRDPRWGRCLESLGEDHFLSSLYSQAMVKGIQKELGATKGLAACVKHFAAYGAAEGGRDYNNVDMSERRLRSEYLPPYKAAIDAGTKMVMTSFNTVDGVPATGNKWLLNDILRKEWGFDGVIISDYAAVQELITHGYAEDESDATLKALEATNDIDMKTSCYANNLADLVNTGKLDSSKIDEAVWRVLCLKNELGLFEDPYRGASEERELTDIFTKENRETALEIAENSMVLLKNKENILPLAKSSKVALIGPYADSQELMGLWAVHGQMSDVKTLKEAFEEKIGSKQVHYTKGCDMLENYDFLGEFGIPIQVIGNYQLTEEEKQAEHAKALAYAKQVDVVIMALGEHTLQSGEAGSRTQLRLPEKQRELLNDIIKLGKKVILITFSGRPLVLTEEFEMVDGLIQAWFPGTEGARALTNIIFGDKNPSARLTQSFPHNEGQIPVYYNSFITGRPENSETHSGRFVSKYLDAPNQPLFSFGYGLSYHETKYKNLEISTTELTLQTSIVATIEVENLSDSQGEEVIQLYIQDQKGSVVRPVKELKGFKKVLLEPLSTTKVEFEITEEMLRFYTRDLTFESESGLFNLMLGKNSDEFLQVEFELIK</sequence>
<feature type="domain" description="Fibronectin type III-like" evidence="8">
    <location>
        <begin position="660"/>
        <end position="729"/>
    </location>
</feature>
<dbReference type="AlphaFoldDB" id="A0AAF0I8T5"/>
<dbReference type="InterPro" id="IPR019800">
    <property type="entry name" value="Glyco_hydro_3_AS"/>
</dbReference>
<dbReference type="PRINTS" id="PR00133">
    <property type="entry name" value="GLHYDRLASE3"/>
</dbReference>
<dbReference type="Gene3D" id="3.40.50.1700">
    <property type="entry name" value="Glycoside hydrolase family 3 C-terminal domain"/>
    <property type="match status" value="1"/>
</dbReference>
<evidence type="ECO:0000256" key="4">
    <source>
        <dbReference type="ARBA" id="ARBA00022729"/>
    </source>
</evidence>
<dbReference type="KEGG" id="vie:OL234_07595"/>
<dbReference type="PANTHER" id="PTHR30620:SF16">
    <property type="entry name" value="LYSOSOMAL BETA GLUCOSIDASE"/>
    <property type="match status" value="1"/>
</dbReference>
<evidence type="ECO:0000256" key="6">
    <source>
        <dbReference type="ARBA" id="ARBA00023295"/>
    </source>
</evidence>
<dbReference type="Gene3D" id="3.20.20.300">
    <property type="entry name" value="Glycoside hydrolase, family 3, N-terminal domain"/>
    <property type="match status" value="1"/>
</dbReference>
<dbReference type="Proteomes" id="UP001179647">
    <property type="component" value="Chromosome"/>
</dbReference>
<name>A0AAF0I8T5_9ENTE</name>
<keyword evidence="10" id="KW-1185">Reference proteome</keyword>
<keyword evidence="5 7" id="KW-0378">Hydrolase</keyword>
<evidence type="ECO:0000313" key="10">
    <source>
        <dbReference type="Proteomes" id="UP001179647"/>
    </source>
</evidence>
<keyword evidence="4" id="KW-0732">Signal</keyword>
<dbReference type="InterPro" id="IPR017853">
    <property type="entry name" value="GH"/>
</dbReference>
<organism evidence="9 10">
    <name type="scientific">Vagococcus intermedius</name>
    <dbReference type="NCBI Taxonomy" id="2991418"/>
    <lineage>
        <taxon>Bacteria</taxon>
        <taxon>Bacillati</taxon>
        <taxon>Bacillota</taxon>
        <taxon>Bacilli</taxon>
        <taxon>Lactobacillales</taxon>
        <taxon>Enterococcaceae</taxon>
        <taxon>Vagococcus</taxon>
    </lineage>
</organism>
<dbReference type="Pfam" id="PF01915">
    <property type="entry name" value="Glyco_hydro_3_C"/>
    <property type="match status" value="1"/>
</dbReference>
<dbReference type="InterPro" id="IPR013783">
    <property type="entry name" value="Ig-like_fold"/>
</dbReference>
<dbReference type="InterPro" id="IPR036962">
    <property type="entry name" value="Glyco_hydro_3_N_sf"/>
</dbReference>
<evidence type="ECO:0000256" key="2">
    <source>
        <dbReference type="ARBA" id="ARBA00005336"/>
    </source>
</evidence>
<comment type="similarity">
    <text evidence="2 7">Belongs to the glycosyl hydrolase 3 family.</text>
</comment>
<dbReference type="GO" id="GO:0008422">
    <property type="term" value="F:beta-glucosidase activity"/>
    <property type="evidence" value="ECO:0007669"/>
    <property type="project" value="UniProtKB-EC"/>
</dbReference>
<dbReference type="InterPro" id="IPR001764">
    <property type="entry name" value="Glyco_hydro_3_N"/>
</dbReference>
<dbReference type="InterPro" id="IPR051915">
    <property type="entry name" value="Cellulose_Degrad_GH3"/>
</dbReference>
<proteinExistence type="inferred from homology"/>
<reference evidence="9" key="1">
    <citation type="submission" date="2022-10" db="EMBL/GenBank/DDBJ databases">
        <title>Vagococcus sp. isolated from poultry meat.</title>
        <authorList>
            <person name="Johansson P."/>
            <person name="Bjorkroth J."/>
        </authorList>
    </citation>
    <scope>NUCLEOTIDE SEQUENCE</scope>
    <source>
        <strain evidence="9">STAA11</strain>
    </source>
</reference>
<dbReference type="Gene3D" id="2.60.40.10">
    <property type="entry name" value="Immunoglobulins"/>
    <property type="match status" value="1"/>
</dbReference>
<dbReference type="InterPro" id="IPR026891">
    <property type="entry name" value="Fn3-like"/>
</dbReference>
<dbReference type="Pfam" id="PF14310">
    <property type="entry name" value="Fn3-like"/>
    <property type="match status" value="1"/>
</dbReference>
<evidence type="ECO:0000256" key="7">
    <source>
        <dbReference type="RuleBase" id="RU361161"/>
    </source>
</evidence>
<dbReference type="Pfam" id="PF00933">
    <property type="entry name" value="Glyco_hydro_3"/>
    <property type="match status" value="1"/>
</dbReference>
<evidence type="ECO:0000259" key="8">
    <source>
        <dbReference type="SMART" id="SM01217"/>
    </source>
</evidence>
<keyword evidence="6 7" id="KW-0326">Glycosidase</keyword>
<gene>
    <name evidence="9" type="primary">bglX</name>
    <name evidence="9" type="ORF">OL234_07595</name>
</gene>
<dbReference type="InterPro" id="IPR036881">
    <property type="entry name" value="Glyco_hydro_3_C_sf"/>
</dbReference>
<dbReference type="GO" id="GO:0009251">
    <property type="term" value="P:glucan catabolic process"/>
    <property type="evidence" value="ECO:0007669"/>
    <property type="project" value="TreeGrafter"/>
</dbReference>
<dbReference type="SUPFAM" id="SSF52279">
    <property type="entry name" value="Beta-D-glucan exohydrolase, C-terminal domain"/>
    <property type="match status" value="1"/>
</dbReference>
<dbReference type="SUPFAM" id="SSF51445">
    <property type="entry name" value="(Trans)glycosidases"/>
    <property type="match status" value="1"/>
</dbReference>
<dbReference type="FunFam" id="2.60.40.10:FF:000495">
    <property type="entry name" value="Periplasmic beta-glucosidase"/>
    <property type="match status" value="1"/>
</dbReference>
<protein>
    <recommendedName>
        <fullName evidence="3">beta-glucosidase</fullName>
        <ecNumber evidence="3">3.2.1.21</ecNumber>
    </recommendedName>
</protein>
<dbReference type="SMART" id="SM01217">
    <property type="entry name" value="Fn3_like"/>
    <property type="match status" value="1"/>
</dbReference>
<evidence type="ECO:0000256" key="1">
    <source>
        <dbReference type="ARBA" id="ARBA00000448"/>
    </source>
</evidence>
<dbReference type="RefSeq" id="WP_275468645.1">
    <property type="nucleotide sequence ID" value="NZ_CP110232.1"/>
</dbReference>
<dbReference type="PROSITE" id="PS00775">
    <property type="entry name" value="GLYCOSYL_HYDROL_F3"/>
    <property type="match status" value="1"/>
</dbReference>
<accession>A0AAF0I8T5</accession>
<evidence type="ECO:0000256" key="3">
    <source>
        <dbReference type="ARBA" id="ARBA00012744"/>
    </source>
</evidence>
<dbReference type="NCBIfam" id="NF011678">
    <property type="entry name" value="PRK15098.1"/>
    <property type="match status" value="1"/>
</dbReference>
<comment type="catalytic activity">
    <reaction evidence="1">
        <text>Hydrolysis of terminal, non-reducing beta-D-glucosyl residues with release of beta-D-glucose.</text>
        <dbReference type="EC" id="3.2.1.21"/>
    </reaction>
</comment>
<dbReference type="PANTHER" id="PTHR30620">
    <property type="entry name" value="PERIPLASMIC BETA-GLUCOSIDASE-RELATED"/>
    <property type="match status" value="1"/>
</dbReference>
<dbReference type="EC" id="3.2.1.21" evidence="3"/>
<dbReference type="EMBL" id="CP110232">
    <property type="protein sequence ID" value="WEG72842.1"/>
    <property type="molecule type" value="Genomic_DNA"/>
</dbReference>
<evidence type="ECO:0000256" key="5">
    <source>
        <dbReference type="ARBA" id="ARBA00022801"/>
    </source>
</evidence>